<dbReference type="EnsemblMetazoa" id="AMIN014459-RA">
    <property type="protein sequence ID" value="AMIN014459-PA"/>
    <property type="gene ID" value="AMIN014459"/>
</dbReference>
<evidence type="ECO:0000313" key="3">
    <source>
        <dbReference type="Proteomes" id="UP000075920"/>
    </source>
</evidence>
<name>A0A182WP47_9DIPT</name>
<dbReference type="Proteomes" id="UP000075920">
    <property type="component" value="Unassembled WGS sequence"/>
</dbReference>
<proteinExistence type="predicted"/>
<reference evidence="3" key="1">
    <citation type="submission" date="2013-03" db="EMBL/GenBank/DDBJ databases">
        <title>The Genome Sequence of Anopheles minimus MINIMUS1.</title>
        <authorList>
            <consortium name="The Broad Institute Genomics Platform"/>
            <person name="Neafsey D.E."/>
            <person name="Walton C."/>
            <person name="Walker B."/>
            <person name="Young S.K."/>
            <person name="Zeng Q."/>
            <person name="Gargeya S."/>
            <person name="Fitzgerald M."/>
            <person name="Haas B."/>
            <person name="Abouelleil A."/>
            <person name="Allen A.W."/>
            <person name="Alvarado L."/>
            <person name="Arachchi H.M."/>
            <person name="Berlin A.M."/>
            <person name="Chapman S.B."/>
            <person name="Gainer-Dewar J."/>
            <person name="Goldberg J."/>
            <person name="Griggs A."/>
            <person name="Gujja S."/>
            <person name="Hansen M."/>
            <person name="Howarth C."/>
            <person name="Imamovic A."/>
            <person name="Ireland A."/>
            <person name="Larimer J."/>
            <person name="McCowan C."/>
            <person name="Murphy C."/>
            <person name="Pearson M."/>
            <person name="Poon T.W."/>
            <person name="Priest M."/>
            <person name="Roberts A."/>
            <person name="Saif S."/>
            <person name="Shea T."/>
            <person name="Sisk P."/>
            <person name="Sykes S."/>
            <person name="Wortman J."/>
            <person name="Nusbaum C."/>
            <person name="Birren B."/>
        </authorList>
    </citation>
    <scope>NUCLEOTIDE SEQUENCE [LARGE SCALE GENOMIC DNA]</scope>
    <source>
        <strain evidence="3">MINIMUS1</strain>
    </source>
</reference>
<protein>
    <submittedName>
        <fullName evidence="2">Uncharacterized protein</fullName>
    </submittedName>
</protein>
<dbReference type="VEuPathDB" id="VectorBase:AMIN014459"/>
<sequence length="57" mass="6473">MSLIPHSSLSQSLNSSLVHSTFGIFCSMLFLYHARLFAPPGRLPETVNNYRLKLEFC</sequence>
<evidence type="ECO:0000313" key="2">
    <source>
        <dbReference type="EnsemblMetazoa" id="AMIN014459-PA"/>
    </source>
</evidence>
<dbReference type="AlphaFoldDB" id="A0A182WP47"/>
<keyword evidence="1" id="KW-1133">Transmembrane helix</keyword>
<feature type="transmembrane region" description="Helical" evidence="1">
    <location>
        <begin position="12"/>
        <end position="32"/>
    </location>
</feature>
<keyword evidence="3" id="KW-1185">Reference proteome</keyword>
<evidence type="ECO:0000256" key="1">
    <source>
        <dbReference type="SAM" id="Phobius"/>
    </source>
</evidence>
<organism evidence="2 3">
    <name type="scientific">Anopheles minimus</name>
    <dbReference type="NCBI Taxonomy" id="112268"/>
    <lineage>
        <taxon>Eukaryota</taxon>
        <taxon>Metazoa</taxon>
        <taxon>Ecdysozoa</taxon>
        <taxon>Arthropoda</taxon>
        <taxon>Hexapoda</taxon>
        <taxon>Insecta</taxon>
        <taxon>Pterygota</taxon>
        <taxon>Neoptera</taxon>
        <taxon>Endopterygota</taxon>
        <taxon>Diptera</taxon>
        <taxon>Nematocera</taxon>
        <taxon>Culicoidea</taxon>
        <taxon>Culicidae</taxon>
        <taxon>Anophelinae</taxon>
        <taxon>Anopheles</taxon>
    </lineage>
</organism>
<keyword evidence="1" id="KW-0812">Transmembrane</keyword>
<accession>A0A182WP47</accession>
<reference evidence="2" key="2">
    <citation type="submission" date="2020-05" db="UniProtKB">
        <authorList>
            <consortium name="EnsemblMetazoa"/>
        </authorList>
    </citation>
    <scope>IDENTIFICATION</scope>
    <source>
        <strain evidence="2">MINIMUS1</strain>
    </source>
</reference>
<keyword evidence="1" id="KW-0472">Membrane</keyword>